<feature type="compositionally biased region" description="Basic and acidic residues" evidence="13">
    <location>
        <begin position="216"/>
        <end position="226"/>
    </location>
</feature>
<dbReference type="GO" id="GO:0000183">
    <property type="term" value="P:rDNA heterochromatin formation"/>
    <property type="evidence" value="ECO:0007669"/>
    <property type="project" value="TreeGrafter"/>
</dbReference>
<evidence type="ECO:0000256" key="12">
    <source>
        <dbReference type="ARBA" id="ARBA00023242"/>
    </source>
</evidence>
<dbReference type="Gene3D" id="1.10.10.2150">
    <property type="entry name" value="Ribosomal RNA-processing protein 8, N-terminal domain"/>
    <property type="match status" value="1"/>
</dbReference>
<dbReference type="GO" id="GO:0042149">
    <property type="term" value="P:cellular response to glucose starvation"/>
    <property type="evidence" value="ECO:0007669"/>
    <property type="project" value="TreeGrafter"/>
</dbReference>
<reference evidence="14" key="2">
    <citation type="journal article" date="2023" name="BMC Genomics">
        <title>Pest status, molecular evolution, and epigenetic factors derived from the genome assembly of Frankliniella fusca, a thysanopteran phytovirus vector.</title>
        <authorList>
            <person name="Catto M.A."/>
            <person name="Labadie P.E."/>
            <person name="Jacobson A.L."/>
            <person name="Kennedy G.G."/>
            <person name="Srinivasan R."/>
            <person name="Hunt B.G."/>
        </authorList>
    </citation>
    <scope>NUCLEOTIDE SEQUENCE</scope>
    <source>
        <strain evidence="14">PL_HMW_Pooled</strain>
    </source>
</reference>
<protein>
    <recommendedName>
        <fullName evidence="3">Ribosomal RNA-processing protein 8</fullName>
    </recommendedName>
</protein>
<dbReference type="GO" id="GO:0032259">
    <property type="term" value="P:methylation"/>
    <property type="evidence" value="ECO:0007669"/>
    <property type="project" value="UniProtKB-KW"/>
</dbReference>
<comment type="subcellular location">
    <subcellularLocation>
        <location evidence="1">Nucleus</location>
        <location evidence="1">Nucleolus</location>
    </subcellularLocation>
</comment>
<dbReference type="Gene3D" id="3.40.50.150">
    <property type="entry name" value="Vaccinia Virus protein VP39"/>
    <property type="match status" value="1"/>
</dbReference>
<sequence>MGIFSAPRWDEDSVGSKVSGGSKNLDEKTSAQKKSARGKKRQLEKKVNSPANGLSLDDTGEQASTTKQLKKSKKKTDAKLKKMSGQNSFDKQERTVPLSSGEKLSHRQRRRLNLKMKKLLQSKLKKSSPNNTSNKATASDSPTQYVNFGENSARLQGKLAKLLEIRKKKKKAKKAKENSEGSVNASLDSSIGSSETPEEKRYKAKLKRKERKLKRKESLAKQKELEQANNGNEIVLSKKMKRKMQKIAKQASENDLKQAVKSKENGQGTAKERKLKRKESLAKQKELEQANNGNEIVLSKKKKRKMQKIAKQASENDLKQAVKIKENGQGTENPSFNTSLTDLSTPQTSNDGQLEKKKKRNKKKKKIGLNDSVDGNLVSSSSKFYLDSNDKSSKNIASVTNPDSIADKSLRKKVVIAKLLQESNIKETETLHDLKKKRLQDRNGASNEAVSSKKKKKNAAMSLREKMTEQLKSSRFRWLNEQLYTSNSWEAMKYFKEDPEAFEAYHSGYRNQVAQWPVNPLDVIIESISSLSKDTVVADFGCGEARLAATLPHLKVHSLDLIASQPGVVACDMAHTPLLMESVDVAVFCLSLMGTNLNDFILEANRVLKNGGMLMIAEVESRFEDVDNFTSAMVHFGFQLKKKDLSNQMFIFMDFKKTRKVSKTGKLPALTLEPCVYKKR</sequence>
<dbReference type="Pfam" id="PF05148">
    <property type="entry name" value="Methyltransf_8"/>
    <property type="match status" value="1"/>
</dbReference>
<dbReference type="GO" id="GO:0046015">
    <property type="term" value="P:regulation of transcription by glucose"/>
    <property type="evidence" value="ECO:0007669"/>
    <property type="project" value="TreeGrafter"/>
</dbReference>
<feature type="compositionally biased region" description="Basic residues" evidence="13">
    <location>
        <begin position="356"/>
        <end position="367"/>
    </location>
</feature>
<evidence type="ECO:0000256" key="6">
    <source>
        <dbReference type="ARBA" id="ARBA00022603"/>
    </source>
</evidence>
<keyword evidence="12" id="KW-0539">Nucleus</keyword>
<feature type="compositionally biased region" description="Basic residues" evidence="13">
    <location>
        <begin position="34"/>
        <end position="43"/>
    </location>
</feature>
<evidence type="ECO:0000256" key="3">
    <source>
        <dbReference type="ARBA" id="ARBA00020203"/>
    </source>
</evidence>
<dbReference type="SUPFAM" id="SSF53335">
    <property type="entry name" value="S-adenosyl-L-methionine-dependent methyltransferases"/>
    <property type="match status" value="1"/>
</dbReference>
<comment type="similarity">
    <text evidence="2">Belongs to the methyltransferase superfamily. RRP8 family.</text>
</comment>
<dbReference type="InterPro" id="IPR042036">
    <property type="entry name" value="RRP8_N"/>
</dbReference>
<evidence type="ECO:0000256" key="7">
    <source>
        <dbReference type="ARBA" id="ARBA00022679"/>
    </source>
</evidence>
<feature type="compositionally biased region" description="Basic and acidic residues" evidence="13">
    <location>
        <begin position="252"/>
        <end position="264"/>
    </location>
</feature>
<dbReference type="FunFam" id="3.40.50.150:FF:000068">
    <property type="entry name" value="Ribosomal RNA-processing protein 8"/>
    <property type="match status" value="1"/>
</dbReference>
<feature type="compositionally biased region" description="Polar residues" evidence="13">
    <location>
        <begin position="180"/>
        <end position="195"/>
    </location>
</feature>
<dbReference type="GO" id="GO:0033553">
    <property type="term" value="C:rDNA heterochromatin"/>
    <property type="evidence" value="ECO:0007669"/>
    <property type="project" value="TreeGrafter"/>
</dbReference>
<keyword evidence="7" id="KW-0808">Transferase</keyword>
<keyword evidence="15" id="KW-1185">Reference proteome</keyword>
<keyword evidence="6" id="KW-0489">Methyltransferase</keyword>
<keyword evidence="8" id="KW-0949">S-adenosyl-L-methionine</keyword>
<evidence type="ECO:0000256" key="13">
    <source>
        <dbReference type="SAM" id="MobiDB-lite"/>
    </source>
</evidence>
<dbReference type="PANTHER" id="PTHR12787:SF0">
    <property type="entry name" value="RIBOSOMAL RNA-PROCESSING PROTEIN 8"/>
    <property type="match status" value="1"/>
</dbReference>
<dbReference type="GO" id="GO:0005677">
    <property type="term" value="C:chromatin silencing complex"/>
    <property type="evidence" value="ECO:0007669"/>
    <property type="project" value="TreeGrafter"/>
</dbReference>
<evidence type="ECO:0000256" key="10">
    <source>
        <dbReference type="ARBA" id="ARBA00023015"/>
    </source>
</evidence>
<evidence type="ECO:0000313" key="14">
    <source>
        <dbReference type="EMBL" id="KAK3921210.1"/>
    </source>
</evidence>
<keyword evidence="9" id="KW-0156">Chromatin regulator</keyword>
<feature type="region of interest" description="Disordered" evidence="13">
    <location>
        <begin position="1"/>
        <end position="151"/>
    </location>
</feature>
<proteinExistence type="inferred from homology"/>
<keyword evidence="4" id="KW-0678">Repressor</keyword>
<feature type="region of interest" description="Disordered" evidence="13">
    <location>
        <begin position="167"/>
        <end position="314"/>
    </location>
</feature>
<evidence type="ECO:0000256" key="2">
    <source>
        <dbReference type="ARBA" id="ARBA00006301"/>
    </source>
</evidence>
<evidence type="ECO:0000256" key="8">
    <source>
        <dbReference type="ARBA" id="ARBA00022691"/>
    </source>
</evidence>
<feature type="compositionally biased region" description="Polar residues" evidence="13">
    <location>
        <begin position="132"/>
        <end position="151"/>
    </location>
</feature>
<gene>
    <name evidence="14" type="ORF">KUF71_010425</name>
</gene>
<evidence type="ECO:0000256" key="5">
    <source>
        <dbReference type="ARBA" id="ARBA00022552"/>
    </source>
</evidence>
<dbReference type="InterPro" id="IPR029063">
    <property type="entry name" value="SAM-dependent_MTases_sf"/>
</dbReference>
<dbReference type="EMBL" id="JAHWGI010001033">
    <property type="protein sequence ID" value="KAK3921210.1"/>
    <property type="molecule type" value="Genomic_DNA"/>
</dbReference>
<organism evidence="14 15">
    <name type="scientific">Frankliniella fusca</name>
    <dbReference type="NCBI Taxonomy" id="407009"/>
    <lineage>
        <taxon>Eukaryota</taxon>
        <taxon>Metazoa</taxon>
        <taxon>Ecdysozoa</taxon>
        <taxon>Arthropoda</taxon>
        <taxon>Hexapoda</taxon>
        <taxon>Insecta</taxon>
        <taxon>Pterygota</taxon>
        <taxon>Neoptera</taxon>
        <taxon>Paraneoptera</taxon>
        <taxon>Thysanoptera</taxon>
        <taxon>Terebrantia</taxon>
        <taxon>Thripoidea</taxon>
        <taxon>Thripidae</taxon>
        <taxon>Frankliniella</taxon>
    </lineage>
</organism>
<accession>A0AAE1HIJ3</accession>
<evidence type="ECO:0000256" key="11">
    <source>
        <dbReference type="ARBA" id="ARBA00023163"/>
    </source>
</evidence>
<evidence type="ECO:0000256" key="9">
    <source>
        <dbReference type="ARBA" id="ARBA00022853"/>
    </source>
</evidence>
<evidence type="ECO:0000256" key="4">
    <source>
        <dbReference type="ARBA" id="ARBA00022491"/>
    </source>
</evidence>
<dbReference type="Proteomes" id="UP001219518">
    <property type="component" value="Unassembled WGS sequence"/>
</dbReference>
<reference evidence="14" key="1">
    <citation type="submission" date="2021-07" db="EMBL/GenBank/DDBJ databases">
        <authorList>
            <person name="Catto M.A."/>
            <person name="Jacobson A."/>
            <person name="Kennedy G."/>
            <person name="Labadie P."/>
            <person name="Hunt B.G."/>
            <person name="Srinivasan R."/>
        </authorList>
    </citation>
    <scope>NUCLEOTIDE SEQUENCE</scope>
    <source>
        <strain evidence="14">PL_HMW_Pooled</strain>
        <tissue evidence="14">Head</tissue>
    </source>
</reference>
<feature type="region of interest" description="Disordered" evidence="13">
    <location>
        <begin position="431"/>
        <end position="461"/>
    </location>
</feature>
<dbReference type="AlphaFoldDB" id="A0AAE1HIJ3"/>
<feature type="compositionally biased region" description="Polar residues" evidence="13">
    <location>
        <begin position="328"/>
        <end position="352"/>
    </location>
</feature>
<dbReference type="GO" id="GO:0008168">
    <property type="term" value="F:methyltransferase activity"/>
    <property type="evidence" value="ECO:0007669"/>
    <property type="project" value="UniProtKB-KW"/>
</dbReference>
<comment type="caution">
    <text evidence="14">The sequence shown here is derived from an EMBL/GenBank/DDBJ whole genome shotgun (WGS) entry which is preliminary data.</text>
</comment>
<feature type="compositionally biased region" description="Basic residues" evidence="13">
    <location>
        <begin position="106"/>
        <end position="126"/>
    </location>
</feature>
<dbReference type="GO" id="GO:0005730">
    <property type="term" value="C:nucleolus"/>
    <property type="evidence" value="ECO:0007669"/>
    <property type="project" value="UniProtKB-SubCell"/>
</dbReference>
<dbReference type="PANTHER" id="PTHR12787">
    <property type="entry name" value="RIBOSOMAL RNA-PROCESSING PROTEIN 8"/>
    <property type="match status" value="1"/>
</dbReference>
<dbReference type="InterPro" id="IPR007823">
    <property type="entry name" value="RRP8"/>
</dbReference>
<keyword evidence="10" id="KW-0805">Transcription regulation</keyword>
<evidence type="ECO:0000256" key="1">
    <source>
        <dbReference type="ARBA" id="ARBA00004604"/>
    </source>
</evidence>
<keyword evidence="11" id="KW-0804">Transcription</keyword>
<feature type="compositionally biased region" description="Basic residues" evidence="13">
    <location>
        <begin position="299"/>
        <end position="308"/>
    </location>
</feature>
<feature type="compositionally biased region" description="Basic and acidic residues" evidence="13">
    <location>
        <begin position="278"/>
        <end position="288"/>
    </location>
</feature>
<keyword evidence="5" id="KW-0698">rRNA processing</keyword>
<evidence type="ECO:0000313" key="15">
    <source>
        <dbReference type="Proteomes" id="UP001219518"/>
    </source>
</evidence>
<feature type="region of interest" description="Disordered" evidence="13">
    <location>
        <begin position="326"/>
        <end position="373"/>
    </location>
</feature>
<feature type="compositionally biased region" description="Basic residues" evidence="13">
    <location>
        <begin position="202"/>
        <end position="215"/>
    </location>
</feature>
<name>A0AAE1HIJ3_9NEOP</name>
<dbReference type="FunFam" id="1.10.10.2150:FF:000001">
    <property type="entry name" value="Ribosomal RNA-processing protein 8"/>
    <property type="match status" value="1"/>
</dbReference>
<dbReference type="GO" id="GO:0006364">
    <property type="term" value="P:rRNA processing"/>
    <property type="evidence" value="ECO:0007669"/>
    <property type="project" value="UniProtKB-KW"/>
</dbReference>